<dbReference type="EMBL" id="VXIV02001802">
    <property type="protein sequence ID" value="KAF6029621.1"/>
    <property type="molecule type" value="Genomic_DNA"/>
</dbReference>
<organism evidence="7 8">
    <name type="scientific">Bugula neritina</name>
    <name type="common">Brown bryozoan</name>
    <name type="synonym">Sertularia neritina</name>
    <dbReference type="NCBI Taxonomy" id="10212"/>
    <lineage>
        <taxon>Eukaryota</taxon>
        <taxon>Metazoa</taxon>
        <taxon>Spiralia</taxon>
        <taxon>Lophotrochozoa</taxon>
        <taxon>Bryozoa</taxon>
        <taxon>Gymnolaemata</taxon>
        <taxon>Cheilostomatida</taxon>
        <taxon>Flustrina</taxon>
        <taxon>Buguloidea</taxon>
        <taxon>Bugulidae</taxon>
        <taxon>Bugula</taxon>
    </lineage>
</organism>
<dbReference type="OrthoDB" id="5547497at2759"/>
<protein>
    <submittedName>
        <fullName evidence="7">SLC35C1</fullName>
    </submittedName>
</protein>
<evidence type="ECO:0000313" key="8">
    <source>
        <dbReference type="Proteomes" id="UP000593567"/>
    </source>
</evidence>
<dbReference type="PANTHER" id="PTHR11132">
    <property type="entry name" value="SOLUTE CARRIER FAMILY 35"/>
    <property type="match status" value="1"/>
</dbReference>
<evidence type="ECO:0000313" key="7">
    <source>
        <dbReference type="EMBL" id="KAF6029621.1"/>
    </source>
</evidence>
<sequence>MVLYLGSLYNFQGAVSASLHLPIKACAPGLCTILSHAKFQQLLSKVGWSCLLPDSSVLHIDIHCDILRPDSQEEGVLCSVCLLRHGGFRLSHRSGPGEGVWHSLHAGVLSGVTSSLFVALNGIYTKRALDMEEMDSVKLTLHINVNASFLLLFPSVLTGQVSNILEMGRLADPTFWVATLLSGFLGFLIAWASARQIDFTSPITHHISNNTKSIIQSLLAVWVFSDYKTGLWWAGCVVVLLGAFSYALVRMREERMSSEKVVLAVQSERSSIV</sequence>
<dbReference type="InterPro" id="IPR050186">
    <property type="entry name" value="TPT_transporter"/>
</dbReference>
<gene>
    <name evidence="7" type="ORF">EB796_012085</name>
</gene>
<evidence type="ECO:0000256" key="1">
    <source>
        <dbReference type="ARBA" id="ARBA00004141"/>
    </source>
</evidence>
<dbReference type="InterPro" id="IPR004853">
    <property type="entry name" value="Sugar_P_trans_dom"/>
</dbReference>
<feature type="domain" description="Sugar phosphate transporter" evidence="6">
    <location>
        <begin position="106"/>
        <end position="246"/>
    </location>
</feature>
<comment type="caution">
    <text evidence="7">The sequence shown here is derived from an EMBL/GenBank/DDBJ whole genome shotgun (WGS) entry which is preliminary data.</text>
</comment>
<dbReference type="GO" id="GO:0016020">
    <property type="term" value="C:membrane"/>
    <property type="evidence" value="ECO:0007669"/>
    <property type="project" value="UniProtKB-SubCell"/>
</dbReference>
<dbReference type="AlphaFoldDB" id="A0A7J7JV87"/>
<evidence type="ECO:0000256" key="4">
    <source>
        <dbReference type="ARBA" id="ARBA00023136"/>
    </source>
</evidence>
<feature type="transmembrane region" description="Helical" evidence="5">
    <location>
        <begin position="174"/>
        <end position="194"/>
    </location>
</feature>
<keyword evidence="2 5" id="KW-0812">Transmembrane</keyword>
<feature type="transmembrane region" description="Helical" evidence="5">
    <location>
        <begin position="230"/>
        <end position="249"/>
    </location>
</feature>
<feature type="transmembrane region" description="Helical" evidence="5">
    <location>
        <begin position="100"/>
        <end position="120"/>
    </location>
</feature>
<proteinExistence type="predicted"/>
<keyword evidence="3 5" id="KW-1133">Transmembrane helix</keyword>
<reference evidence="7" key="1">
    <citation type="submission" date="2020-06" db="EMBL/GenBank/DDBJ databases">
        <title>Draft genome of Bugula neritina, a colonial animal packing powerful symbionts and potential medicines.</title>
        <authorList>
            <person name="Rayko M."/>
        </authorList>
    </citation>
    <scope>NUCLEOTIDE SEQUENCE [LARGE SCALE GENOMIC DNA]</scope>
    <source>
        <strain evidence="7">Kwan_BN1</strain>
    </source>
</reference>
<keyword evidence="8" id="KW-1185">Reference proteome</keyword>
<dbReference type="InterPro" id="IPR037185">
    <property type="entry name" value="EmrE-like"/>
</dbReference>
<evidence type="ECO:0000256" key="5">
    <source>
        <dbReference type="SAM" id="Phobius"/>
    </source>
</evidence>
<evidence type="ECO:0000256" key="2">
    <source>
        <dbReference type="ARBA" id="ARBA00022692"/>
    </source>
</evidence>
<comment type="subcellular location">
    <subcellularLocation>
        <location evidence="1">Membrane</location>
        <topology evidence="1">Multi-pass membrane protein</topology>
    </subcellularLocation>
</comment>
<evidence type="ECO:0000256" key="3">
    <source>
        <dbReference type="ARBA" id="ARBA00022989"/>
    </source>
</evidence>
<dbReference type="Pfam" id="PF03151">
    <property type="entry name" value="TPT"/>
    <property type="match status" value="1"/>
</dbReference>
<name>A0A7J7JV87_BUGNE</name>
<dbReference type="SUPFAM" id="SSF103481">
    <property type="entry name" value="Multidrug resistance efflux transporter EmrE"/>
    <property type="match status" value="1"/>
</dbReference>
<keyword evidence="4 5" id="KW-0472">Membrane</keyword>
<evidence type="ECO:0000259" key="6">
    <source>
        <dbReference type="Pfam" id="PF03151"/>
    </source>
</evidence>
<dbReference type="Proteomes" id="UP000593567">
    <property type="component" value="Unassembled WGS sequence"/>
</dbReference>
<accession>A0A7J7JV87</accession>